<evidence type="ECO:0000313" key="3">
    <source>
        <dbReference type="Proteomes" id="UP001138989"/>
    </source>
</evidence>
<protein>
    <submittedName>
        <fullName evidence="2">Nucleotidyltransferase</fullName>
    </submittedName>
</protein>
<dbReference type="CDD" id="cd05400">
    <property type="entry name" value="NT_2-5OAS_ClassI-CCAase"/>
    <property type="match status" value="1"/>
</dbReference>
<dbReference type="AlphaFoldDB" id="A0A9X1SQU0"/>
<proteinExistence type="predicted"/>
<gene>
    <name evidence="2" type="ORF">K7H17_21225</name>
</gene>
<keyword evidence="1" id="KW-0051">Antiviral defense</keyword>
<sequence length="255" mass="29720">MSVLSYLDKRASEAVLSDAEKRSINTSITTLRARLISYFGKNVAEQFQFGSSTRGTILPRKMDEGSDIDYMIVFSESGYTPQTYLDRVRRFAEAYYSRSEIKQSSPTIVLELNHIKFDLVPALKSYYAYQIVGHNGEWLDSNPNDFNETLTAKNNQELFKIKPTIRLVKFWNAKNGYVFDSYSFEKWIVGLSYWGCINQTQYLFNVFDSLNPYSIDTQWRREKVERAKRIIATVRQYEQDGMPYSAEEEVKKLIP</sequence>
<keyword evidence="3" id="KW-1185">Reference proteome</keyword>
<comment type="caution">
    <text evidence="2">The sequence shown here is derived from an EMBL/GenBank/DDBJ whole genome shotgun (WGS) entry which is preliminary data.</text>
</comment>
<name>A0A9X1SQU0_9GAMM</name>
<organism evidence="2 3">
    <name type="scientific">Stutzerimonas kunmingensis</name>
    <dbReference type="NCBI Taxonomy" id="1211807"/>
    <lineage>
        <taxon>Bacteria</taxon>
        <taxon>Pseudomonadati</taxon>
        <taxon>Pseudomonadota</taxon>
        <taxon>Gammaproteobacteria</taxon>
        <taxon>Pseudomonadales</taxon>
        <taxon>Pseudomonadaceae</taxon>
        <taxon>Stutzerimonas</taxon>
    </lineage>
</organism>
<dbReference type="Pfam" id="PF18144">
    <property type="entry name" value="SMODS"/>
    <property type="match status" value="1"/>
</dbReference>
<accession>A0A9X1SQU0</accession>
<reference evidence="2" key="1">
    <citation type="submission" date="2021-08" db="EMBL/GenBank/DDBJ databases">
        <title>Isolation and characterization of neutrophilic mixotrophic iron-oxidizing bacteria from deep-sea hydrothermal vents.</title>
        <authorList>
            <person name="He Y."/>
        </authorList>
    </citation>
    <scope>NUCLEOTIDE SEQUENCE</scope>
    <source>
        <strain evidence="2">IOP_13</strain>
    </source>
</reference>
<evidence type="ECO:0000256" key="1">
    <source>
        <dbReference type="ARBA" id="ARBA00023118"/>
    </source>
</evidence>
<dbReference type="SUPFAM" id="SSF81301">
    <property type="entry name" value="Nucleotidyltransferase"/>
    <property type="match status" value="1"/>
</dbReference>
<dbReference type="GO" id="GO:0016779">
    <property type="term" value="F:nucleotidyltransferase activity"/>
    <property type="evidence" value="ECO:0007669"/>
    <property type="project" value="InterPro"/>
</dbReference>
<dbReference type="InterPro" id="IPR006116">
    <property type="entry name" value="NT_2-5OAS_ClassI-CCAase"/>
</dbReference>
<dbReference type="EMBL" id="JAINWF010000018">
    <property type="protein sequence ID" value="MCD1610375.1"/>
    <property type="molecule type" value="Genomic_DNA"/>
</dbReference>
<dbReference type="Gene3D" id="3.30.460.10">
    <property type="entry name" value="Beta Polymerase, domain 2"/>
    <property type="match status" value="1"/>
</dbReference>
<dbReference type="GO" id="GO:0051607">
    <property type="term" value="P:defense response to virus"/>
    <property type="evidence" value="ECO:0007669"/>
    <property type="project" value="UniProtKB-KW"/>
</dbReference>
<evidence type="ECO:0000313" key="2">
    <source>
        <dbReference type="EMBL" id="MCD1610375.1"/>
    </source>
</evidence>
<dbReference type="InterPro" id="IPR043519">
    <property type="entry name" value="NT_sf"/>
</dbReference>
<dbReference type="Proteomes" id="UP001138989">
    <property type="component" value="Unassembled WGS sequence"/>
</dbReference>
<dbReference type="RefSeq" id="WP_102833529.1">
    <property type="nucleotide sequence ID" value="NZ_JAINWF010000018.1"/>
</dbReference>